<dbReference type="EMBL" id="VSWD01000010">
    <property type="protein sequence ID" value="KAK3090084.1"/>
    <property type="molecule type" value="Genomic_DNA"/>
</dbReference>
<evidence type="ECO:0000313" key="8">
    <source>
        <dbReference type="Proteomes" id="UP001186944"/>
    </source>
</evidence>
<evidence type="ECO:0000256" key="3">
    <source>
        <dbReference type="ARBA" id="ARBA00022946"/>
    </source>
</evidence>
<dbReference type="AlphaFoldDB" id="A0AA89BT66"/>
<evidence type="ECO:0000256" key="6">
    <source>
        <dbReference type="ARBA" id="ARBA00023274"/>
    </source>
</evidence>
<proteinExistence type="inferred from homology"/>
<evidence type="ECO:0000256" key="5">
    <source>
        <dbReference type="ARBA" id="ARBA00023128"/>
    </source>
</evidence>
<comment type="caution">
    <text evidence="7">The sequence shown here is derived from an EMBL/GenBank/DDBJ whole genome shotgun (WGS) entry which is preliminary data.</text>
</comment>
<evidence type="ECO:0000313" key="7">
    <source>
        <dbReference type="EMBL" id="KAK3090084.1"/>
    </source>
</evidence>
<keyword evidence="4" id="KW-0689">Ribosomal protein</keyword>
<dbReference type="GO" id="GO:0005840">
    <property type="term" value="C:ribosome"/>
    <property type="evidence" value="ECO:0007669"/>
    <property type="project" value="UniProtKB-KW"/>
</dbReference>
<keyword evidence="6" id="KW-0687">Ribonucleoprotein</keyword>
<evidence type="ECO:0000256" key="1">
    <source>
        <dbReference type="ARBA" id="ARBA00004173"/>
    </source>
</evidence>
<dbReference type="Pfam" id="PF14955">
    <property type="entry name" value="MRP-S24"/>
    <property type="match status" value="1"/>
</dbReference>
<evidence type="ECO:0000256" key="2">
    <source>
        <dbReference type="ARBA" id="ARBA00010761"/>
    </source>
</evidence>
<dbReference type="GO" id="GO:0006412">
    <property type="term" value="P:translation"/>
    <property type="evidence" value="ECO:0007669"/>
    <property type="project" value="TreeGrafter"/>
</dbReference>
<accession>A0AA89BT66</accession>
<comment type="similarity">
    <text evidence="2">Belongs to the universal ribosomal protein uS3 family.</text>
</comment>
<comment type="subcellular location">
    <subcellularLocation>
        <location evidence="1">Mitochondrion</location>
    </subcellularLocation>
</comment>
<keyword evidence="8" id="KW-1185">Reference proteome</keyword>
<protein>
    <submittedName>
        <fullName evidence="7">Uncharacterized protein</fullName>
    </submittedName>
</protein>
<dbReference type="GO" id="GO:1990904">
    <property type="term" value="C:ribonucleoprotein complex"/>
    <property type="evidence" value="ECO:0007669"/>
    <property type="project" value="UniProtKB-KW"/>
</dbReference>
<sequence>MRKQRLTYEKANTPPTIGVRKSWLSWNTSNLKDEEKSSQRAFEDLIIRKFITGTWVGRLEVISEVIIKRRYNCVYIAFIVNESRELLNANYFLKGYSEEMLSIILKCPVKCEIIRATNDDLVYGII</sequence>
<gene>
    <name evidence="7" type="ORF">FSP39_009016</name>
</gene>
<organism evidence="7 8">
    <name type="scientific">Pinctada imbricata</name>
    <name type="common">Atlantic pearl-oyster</name>
    <name type="synonym">Pinctada martensii</name>
    <dbReference type="NCBI Taxonomy" id="66713"/>
    <lineage>
        <taxon>Eukaryota</taxon>
        <taxon>Metazoa</taxon>
        <taxon>Spiralia</taxon>
        <taxon>Lophotrochozoa</taxon>
        <taxon>Mollusca</taxon>
        <taxon>Bivalvia</taxon>
        <taxon>Autobranchia</taxon>
        <taxon>Pteriomorphia</taxon>
        <taxon>Pterioida</taxon>
        <taxon>Pterioidea</taxon>
        <taxon>Pteriidae</taxon>
        <taxon>Pinctada</taxon>
    </lineage>
</organism>
<dbReference type="GO" id="GO:0005739">
    <property type="term" value="C:mitochondrion"/>
    <property type="evidence" value="ECO:0007669"/>
    <property type="project" value="UniProtKB-SubCell"/>
</dbReference>
<keyword evidence="3" id="KW-0809">Transit peptide</keyword>
<reference evidence="7" key="1">
    <citation type="submission" date="2019-08" db="EMBL/GenBank/DDBJ databases">
        <title>The improved chromosome-level genome for the pearl oyster Pinctada fucata martensii using PacBio sequencing and Hi-C.</title>
        <authorList>
            <person name="Zheng Z."/>
        </authorList>
    </citation>
    <scope>NUCLEOTIDE SEQUENCE</scope>
    <source>
        <strain evidence="7">ZZ-2019</strain>
        <tissue evidence="7">Adductor muscle</tissue>
    </source>
</reference>
<keyword evidence="5" id="KW-0496">Mitochondrion</keyword>
<dbReference type="Proteomes" id="UP001186944">
    <property type="component" value="Unassembled WGS sequence"/>
</dbReference>
<dbReference type="PANTHER" id="PTHR21244">
    <property type="entry name" value="MITOCHONDRIAL 28S RIBOSOMAL PROTEIN S24"/>
    <property type="match status" value="1"/>
</dbReference>
<dbReference type="PANTHER" id="PTHR21244:SF1">
    <property type="entry name" value="SMALL RIBOSOMAL SUBUNIT PROTEIN US3M"/>
    <property type="match status" value="1"/>
</dbReference>
<name>A0AA89BT66_PINIB</name>
<evidence type="ECO:0000256" key="4">
    <source>
        <dbReference type="ARBA" id="ARBA00022980"/>
    </source>
</evidence>
<dbReference type="InterPro" id="IPR026146">
    <property type="entry name" value="Ribosomal_uS3m"/>
</dbReference>